<dbReference type="AlphaFoldDB" id="A0A6I6JMS7"/>
<dbReference type="Pfam" id="PF13432">
    <property type="entry name" value="TPR_16"/>
    <property type="match status" value="1"/>
</dbReference>
<dbReference type="Proteomes" id="UP000428328">
    <property type="component" value="Chromosome"/>
</dbReference>
<dbReference type="InterPro" id="IPR014162">
    <property type="entry name" value="CpoB_C"/>
</dbReference>
<keyword evidence="3" id="KW-0732">Signal</keyword>
<dbReference type="InterPro" id="IPR019734">
    <property type="entry name" value="TPR_rpt"/>
</dbReference>
<reference evidence="4 5" key="1">
    <citation type="submission" date="2019-11" db="EMBL/GenBank/DDBJ databases">
        <authorList>
            <person name="Zheng R.K."/>
            <person name="Sun C.M."/>
        </authorList>
    </citation>
    <scope>NUCLEOTIDE SEQUENCE [LARGE SCALE GENOMIC DNA]</scope>
    <source>
        <strain evidence="4 5">SRB007</strain>
    </source>
</reference>
<dbReference type="HAMAP" id="MF_02066">
    <property type="entry name" value="CpoB"/>
    <property type="match status" value="1"/>
</dbReference>
<feature type="compositionally biased region" description="Basic residues" evidence="2">
    <location>
        <begin position="165"/>
        <end position="175"/>
    </location>
</feature>
<name>A0A6I6JMS7_9BACT</name>
<organism evidence="4 5">
    <name type="scientific">Pseudodesulfovibrio cashew</name>
    <dbReference type="NCBI Taxonomy" id="2678688"/>
    <lineage>
        <taxon>Bacteria</taxon>
        <taxon>Pseudomonadati</taxon>
        <taxon>Thermodesulfobacteriota</taxon>
        <taxon>Desulfovibrionia</taxon>
        <taxon>Desulfovibrionales</taxon>
        <taxon>Desulfovibrionaceae</taxon>
    </lineage>
</organism>
<dbReference type="NCBIfam" id="TIGR02795">
    <property type="entry name" value="tol_pal_ybgF"/>
    <property type="match status" value="1"/>
</dbReference>
<dbReference type="KEGG" id="psel:GM415_15235"/>
<dbReference type="EMBL" id="CP046400">
    <property type="protein sequence ID" value="QGY41413.1"/>
    <property type="molecule type" value="Genomic_DNA"/>
</dbReference>
<dbReference type="PROSITE" id="PS51257">
    <property type="entry name" value="PROKAR_LIPOPROTEIN"/>
    <property type="match status" value="1"/>
</dbReference>
<gene>
    <name evidence="4" type="primary">ybgF</name>
    <name evidence="4" type="ORF">GM415_15235</name>
</gene>
<proteinExistence type="inferred from homology"/>
<dbReference type="RefSeq" id="WP_158949668.1">
    <property type="nucleotide sequence ID" value="NZ_CP046400.1"/>
</dbReference>
<feature type="region of interest" description="Disordered" evidence="2">
    <location>
        <begin position="89"/>
        <end position="176"/>
    </location>
</feature>
<feature type="coiled-coil region" evidence="1">
    <location>
        <begin position="48"/>
        <end position="82"/>
    </location>
</feature>
<keyword evidence="1" id="KW-0175">Coiled coil</keyword>
<dbReference type="InterPro" id="IPR034706">
    <property type="entry name" value="CpoB"/>
</dbReference>
<accession>A0A6I6JMS7</accession>
<evidence type="ECO:0000313" key="5">
    <source>
        <dbReference type="Proteomes" id="UP000428328"/>
    </source>
</evidence>
<dbReference type="InterPro" id="IPR011990">
    <property type="entry name" value="TPR-like_helical_dom_sf"/>
</dbReference>
<keyword evidence="5" id="KW-1185">Reference proteome</keyword>
<protein>
    <submittedName>
        <fullName evidence="4">Tol-pal system protein YbgF</fullName>
    </submittedName>
</protein>
<dbReference type="SMART" id="SM00028">
    <property type="entry name" value="TPR"/>
    <property type="match status" value="3"/>
</dbReference>
<feature type="signal peptide" evidence="3">
    <location>
        <begin position="1"/>
        <end position="21"/>
    </location>
</feature>
<dbReference type="SUPFAM" id="SSF48452">
    <property type="entry name" value="TPR-like"/>
    <property type="match status" value="1"/>
</dbReference>
<evidence type="ECO:0000256" key="2">
    <source>
        <dbReference type="SAM" id="MobiDB-lite"/>
    </source>
</evidence>
<evidence type="ECO:0000313" key="4">
    <source>
        <dbReference type="EMBL" id="QGY41413.1"/>
    </source>
</evidence>
<sequence length="301" mass="32978">MKYLKLVLLAALCLFAVGCTAMQQRQATTDASTEWRLKSLEESFLNFREEQRRQADTIDEKAADADKRIAELEQEVAALKAGGVVADSAADAPDDMKDGANKGWVTDLKPEPDEWVEGGKPAPESGAEPVAQSAEEKPWDKVPGPPPVIPEPTVVHRDKPAPKAVKPKPVPKKNVKSAPKAAYGSAMALYDAGKYAAARDGFDAFLKRFPKDDLVPNALYWKGETYYSQKDYAQSILAFKEVTGRFPKHDKAAAALLKIGMSYERVGDPDNSVFYLRALVEDFPDSAPAKLARKELRRLGG</sequence>
<dbReference type="GO" id="GO:0051301">
    <property type="term" value="P:cell division"/>
    <property type="evidence" value="ECO:0007669"/>
    <property type="project" value="InterPro"/>
</dbReference>
<dbReference type="Pfam" id="PF13174">
    <property type="entry name" value="TPR_6"/>
    <property type="match status" value="1"/>
</dbReference>
<evidence type="ECO:0000256" key="3">
    <source>
        <dbReference type="SAM" id="SignalP"/>
    </source>
</evidence>
<dbReference type="Gene3D" id="1.25.40.10">
    <property type="entry name" value="Tetratricopeptide repeat domain"/>
    <property type="match status" value="1"/>
</dbReference>
<evidence type="ECO:0000256" key="1">
    <source>
        <dbReference type="SAM" id="Coils"/>
    </source>
</evidence>
<feature type="chain" id="PRO_5039894087" evidence="3">
    <location>
        <begin position="22"/>
        <end position="301"/>
    </location>
</feature>